<accession>A0AAN6XG24</accession>
<evidence type="ECO:0000313" key="2">
    <source>
        <dbReference type="Proteomes" id="UP001303160"/>
    </source>
</evidence>
<gene>
    <name evidence="1" type="ORF">QBC40DRAFT_298046</name>
</gene>
<sequence length="152" mass="17156">MIGLLATPIHSVYAGHDTCNTTGYVEIAPNVYVLNQTTPGANEYYCASSPSYAYVRQNLTGPLPSLKDCHYLMDRIRKDQFNTSRIGPTEWYQVLKLFHAIFSPREVVTNFDIYTQGLNCWSSLPCDRDISYVRVHGVGGSTTCIQPDIFRH</sequence>
<reference evidence="1" key="1">
    <citation type="journal article" date="2023" name="Mol. Phylogenet. Evol.">
        <title>Genome-scale phylogeny and comparative genomics of the fungal order Sordariales.</title>
        <authorList>
            <person name="Hensen N."/>
            <person name="Bonometti L."/>
            <person name="Westerberg I."/>
            <person name="Brannstrom I.O."/>
            <person name="Guillou S."/>
            <person name="Cros-Aarteil S."/>
            <person name="Calhoun S."/>
            <person name="Haridas S."/>
            <person name="Kuo A."/>
            <person name="Mondo S."/>
            <person name="Pangilinan J."/>
            <person name="Riley R."/>
            <person name="LaButti K."/>
            <person name="Andreopoulos B."/>
            <person name="Lipzen A."/>
            <person name="Chen C."/>
            <person name="Yan M."/>
            <person name="Daum C."/>
            <person name="Ng V."/>
            <person name="Clum A."/>
            <person name="Steindorff A."/>
            <person name="Ohm R.A."/>
            <person name="Martin F."/>
            <person name="Silar P."/>
            <person name="Natvig D.O."/>
            <person name="Lalanne C."/>
            <person name="Gautier V."/>
            <person name="Ament-Velasquez S.L."/>
            <person name="Kruys A."/>
            <person name="Hutchinson M.I."/>
            <person name="Powell A.J."/>
            <person name="Barry K."/>
            <person name="Miller A.N."/>
            <person name="Grigoriev I.V."/>
            <person name="Debuchy R."/>
            <person name="Gladieux P."/>
            <person name="Hiltunen Thoren M."/>
            <person name="Johannesson H."/>
        </authorList>
    </citation>
    <scope>NUCLEOTIDE SEQUENCE</scope>
    <source>
        <strain evidence="1">CBS 315.58</strain>
    </source>
</reference>
<dbReference type="AlphaFoldDB" id="A0AAN6XG24"/>
<organism evidence="1 2">
    <name type="scientific">Triangularia verruculosa</name>
    <dbReference type="NCBI Taxonomy" id="2587418"/>
    <lineage>
        <taxon>Eukaryota</taxon>
        <taxon>Fungi</taxon>
        <taxon>Dikarya</taxon>
        <taxon>Ascomycota</taxon>
        <taxon>Pezizomycotina</taxon>
        <taxon>Sordariomycetes</taxon>
        <taxon>Sordariomycetidae</taxon>
        <taxon>Sordariales</taxon>
        <taxon>Podosporaceae</taxon>
        <taxon>Triangularia</taxon>
    </lineage>
</organism>
<dbReference type="Proteomes" id="UP001303160">
    <property type="component" value="Unassembled WGS sequence"/>
</dbReference>
<protein>
    <submittedName>
        <fullName evidence="1">Uncharacterized protein</fullName>
    </submittedName>
</protein>
<keyword evidence="2" id="KW-1185">Reference proteome</keyword>
<reference evidence="1" key="2">
    <citation type="submission" date="2023-05" db="EMBL/GenBank/DDBJ databases">
        <authorList>
            <consortium name="Lawrence Berkeley National Laboratory"/>
            <person name="Steindorff A."/>
            <person name="Hensen N."/>
            <person name="Bonometti L."/>
            <person name="Westerberg I."/>
            <person name="Brannstrom I.O."/>
            <person name="Guillou S."/>
            <person name="Cros-Aarteil S."/>
            <person name="Calhoun S."/>
            <person name="Haridas S."/>
            <person name="Kuo A."/>
            <person name="Mondo S."/>
            <person name="Pangilinan J."/>
            <person name="Riley R."/>
            <person name="Labutti K."/>
            <person name="Andreopoulos B."/>
            <person name="Lipzen A."/>
            <person name="Chen C."/>
            <person name="Yanf M."/>
            <person name="Daum C."/>
            <person name="Ng V."/>
            <person name="Clum A."/>
            <person name="Ohm R."/>
            <person name="Martin F."/>
            <person name="Silar P."/>
            <person name="Natvig D."/>
            <person name="Lalanne C."/>
            <person name="Gautier V."/>
            <person name="Ament-Velasquez S.L."/>
            <person name="Kruys A."/>
            <person name="Hutchinson M.I."/>
            <person name="Powell A.J."/>
            <person name="Barry K."/>
            <person name="Miller A.N."/>
            <person name="Grigoriev I.V."/>
            <person name="Debuchy R."/>
            <person name="Gladieux P."/>
            <person name="Thoren M.H."/>
            <person name="Johannesson H."/>
        </authorList>
    </citation>
    <scope>NUCLEOTIDE SEQUENCE</scope>
    <source>
        <strain evidence="1">CBS 315.58</strain>
    </source>
</reference>
<name>A0AAN6XG24_9PEZI</name>
<comment type="caution">
    <text evidence="1">The sequence shown here is derived from an EMBL/GenBank/DDBJ whole genome shotgun (WGS) entry which is preliminary data.</text>
</comment>
<evidence type="ECO:0000313" key="1">
    <source>
        <dbReference type="EMBL" id="KAK4198916.1"/>
    </source>
</evidence>
<proteinExistence type="predicted"/>
<dbReference type="EMBL" id="MU863939">
    <property type="protein sequence ID" value="KAK4198916.1"/>
    <property type="molecule type" value="Genomic_DNA"/>
</dbReference>